<dbReference type="FunFam" id="2.170.150.80:FF:000008">
    <property type="entry name" value="NAC domain-containing protein 72-like"/>
    <property type="match status" value="1"/>
</dbReference>
<evidence type="ECO:0000256" key="3">
    <source>
        <dbReference type="ARBA" id="ARBA00023125"/>
    </source>
</evidence>
<keyword evidence="2" id="KW-0805">Transcription regulation</keyword>
<organism evidence="7 8">
    <name type="scientific">Cinchona calisaya</name>
    <dbReference type="NCBI Taxonomy" id="153742"/>
    <lineage>
        <taxon>Eukaryota</taxon>
        <taxon>Viridiplantae</taxon>
        <taxon>Streptophyta</taxon>
        <taxon>Embryophyta</taxon>
        <taxon>Tracheophyta</taxon>
        <taxon>Spermatophyta</taxon>
        <taxon>Magnoliopsida</taxon>
        <taxon>eudicotyledons</taxon>
        <taxon>Gunneridae</taxon>
        <taxon>Pentapetalae</taxon>
        <taxon>asterids</taxon>
        <taxon>lamiids</taxon>
        <taxon>Gentianales</taxon>
        <taxon>Rubiaceae</taxon>
        <taxon>Cinchonoideae</taxon>
        <taxon>Cinchoneae</taxon>
        <taxon>Cinchona</taxon>
    </lineage>
</organism>
<dbReference type="PANTHER" id="PTHR31719:SF157">
    <property type="entry name" value="NAC TRANSCRIPTION FACTOR-LIKE PROTEIN"/>
    <property type="match status" value="1"/>
</dbReference>
<dbReference type="InterPro" id="IPR036093">
    <property type="entry name" value="NAC_dom_sf"/>
</dbReference>
<dbReference type="SUPFAM" id="SSF101941">
    <property type="entry name" value="NAC domain"/>
    <property type="match status" value="1"/>
</dbReference>
<keyword evidence="3" id="KW-0238">DNA-binding</keyword>
<dbReference type="PANTHER" id="PTHR31719">
    <property type="entry name" value="NAC TRANSCRIPTION FACTOR 56"/>
    <property type="match status" value="1"/>
</dbReference>
<evidence type="ECO:0000313" key="7">
    <source>
        <dbReference type="EMBL" id="KAL3518363.1"/>
    </source>
</evidence>
<sequence>METQPISSFQFPPGVRFYPSDEELIVYYLHNKVNSRPLPAAVVGEIELYSYNPWDLPKKALFGEEEWYFFSPRDRKYPNGARPNRTAASGYWKATGIDKPILSSSGTRIGVKKALVFYIGKPPNGVKTDWIMIEYRLPDTLIRPSRSKGSMRLDDWVLCRIRQKGNMSKNSWKVPQSTNKVIGDLPSVKELPSSYAAANNASEICYNYFLSKDCHLLAKLLATQDFIPSIETDTRTISQSSTIAKNCNTVLYEHGTIRENQGMNSFFPSSFNQQGKPIEVNGYENIPPTKKAMTNLNKNDGFLAANSTSFYNQHQSHGDTFRLNLSSAFMNLQELDVPAFAAKFLQ</sequence>
<dbReference type="InterPro" id="IPR003441">
    <property type="entry name" value="NAC-dom"/>
</dbReference>
<dbReference type="GO" id="GO:0003677">
    <property type="term" value="F:DNA binding"/>
    <property type="evidence" value="ECO:0007669"/>
    <property type="project" value="UniProtKB-KW"/>
</dbReference>
<dbReference type="Proteomes" id="UP001630127">
    <property type="component" value="Unassembled WGS sequence"/>
</dbReference>
<dbReference type="PROSITE" id="PS51005">
    <property type="entry name" value="NAC"/>
    <property type="match status" value="1"/>
</dbReference>
<evidence type="ECO:0000313" key="8">
    <source>
        <dbReference type="Proteomes" id="UP001630127"/>
    </source>
</evidence>
<evidence type="ECO:0000256" key="4">
    <source>
        <dbReference type="ARBA" id="ARBA00023163"/>
    </source>
</evidence>
<dbReference type="AlphaFoldDB" id="A0ABD2ZH48"/>
<keyword evidence="4" id="KW-0804">Transcription</keyword>
<comment type="subcellular location">
    <subcellularLocation>
        <location evidence="1">Nucleus</location>
    </subcellularLocation>
</comment>
<dbReference type="GO" id="GO:0005634">
    <property type="term" value="C:nucleus"/>
    <property type="evidence" value="ECO:0007669"/>
    <property type="project" value="UniProtKB-SubCell"/>
</dbReference>
<keyword evidence="5" id="KW-0539">Nucleus</keyword>
<feature type="domain" description="NAC" evidence="6">
    <location>
        <begin position="11"/>
        <end position="164"/>
    </location>
</feature>
<accession>A0ABD2ZH48</accession>
<evidence type="ECO:0000256" key="5">
    <source>
        <dbReference type="ARBA" id="ARBA00023242"/>
    </source>
</evidence>
<gene>
    <name evidence="7" type="ORF">ACH5RR_020952</name>
</gene>
<dbReference type="GO" id="GO:0006355">
    <property type="term" value="P:regulation of DNA-templated transcription"/>
    <property type="evidence" value="ECO:0007669"/>
    <property type="project" value="UniProtKB-ARBA"/>
</dbReference>
<dbReference type="Pfam" id="PF02365">
    <property type="entry name" value="NAM"/>
    <property type="match status" value="1"/>
</dbReference>
<evidence type="ECO:0000256" key="1">
    <source>
        <dbReference type="ARBA" id="ARBA00004123"/>
    </source>
</evidence>
<evidence type="ECO:0000259" key="6">
    <source>
        <dbReference type="PROSITE" id="PS51005"/>
    </source>
</evidence>
<name>A0ABD2ZH48_9GENT</name>
<reference evidence="7 8" key="1">
    <citation type="submission" date="2024-11" db="EMBL/GenBank/DDBJ databases">
        <title>A near-complete genome assembly of Cinchona calisaya.</title>
        <authorList>
            <person name="Lian D.C."/>
            <person name="Zhao X.W."/>
            <person name="Wei L."/>
        </authorList>
    </citation>
    <scope>NUCLEOTIDE SEQUENCE [LARGE SCALE GENOMIC DNA]</scope>
    <source>
        <tissue evidence="7">Nenye</tissue>
    </source>
</reference>
<dbReference type="Gene3D" id="2.170.150.80">
    <property type="entry name" value="NAC domain"/>
    <property type="match status" value="1"/>
</dbReference>
<comment type="caution">
    <text evidence="7">The sequence shown here is derived from an EMBL/GenBank/DDBJ whole genome shotgun (WGS) entry which is preliminary data.</text>
</comment>
<proteinExistence type="predicted"/>
<keyword evidence="8" id="KW-1185">Reference proteome</keyword>
<dbReference type="EMBL" id="JBJUIK010000009">
    <property type="protein sequence ID" value="KAL3518363.1"/>
    <property type="molecule type" value="Genomic_DNA"/>
</dbReference>
<protein>
    <recommendedName>
        <fullName evidence="6">NAC domain-containing protein</fullName>
    </recommendedName>
</protein>
<evidence type="ECO:0000256" key="2">
    <source>
        <dbReference type="ARBA" id="ARBA00023015"/>
    </source>
</evidence>